<proteinExistence type="predicted"/>
<evidence type="ECO:0000256" key="5">
    <source>
        <dbReference type="SAM" id="Phobius"/>
    </source>
</evidence>
<feature type="transmembrane region" description="Helical" evidence="5">
    <location>
        <begin position="113"/>
        <end position="138"/>
    </location>
</feature>
<keyword evidence="2 5" id="KW-0812">Transmembrane</keyword>
<feature type="transmembrane region" description="Helical" evidence="5">
    <location>
        <begin position="40"/>
        <end position="60"/>
    </location>
</feature>
<dbReference type="Pfam" id="PF07298">
    <property type="entry name" value="NnrU"/>
    <property type="match status" value="1"/>
</dbReference>
<dbReference type="InterPro" id="IPR009915">
    <property type="entry name" value="NnrU_dom"/>
</dbReference>
<comment type="caution">
    <text evidence="7">The sequence shown here is derived from an EMBL/GenBank/DDBJ whole genome shotgun (WGS) entry which is preliminary data.</text>
</comment>
<organism evidence="7 8">
    <name type="scientific">Acuticoccus sediminis</name>
    <dbReference type="NCBI Taxonomy" id="2184697"/>
    <lineage>
        <taxon>Bacteria</taxon>
        <taxon>Pseudomonadati</taxon>
        <taxon>Pseudomonadota</taxon>
        <taxon>Alphaproteobacteria</taxon>
        <taxon>Hyphomicrobiales</taxon>
        <taxon>Amorphaceae</taxon>
        <taxon>Acuticoccus</taxon>
    </lineage>
</organism>
<accession>A0A8B2NNR2</accession>
<feature type="domain" description="NnrU" evidence="6">
    <location>
        <begin position="4"/>
        <end position="191"/>
    </location>
</feature>
<dbReference type="Proteomes" id="UP000249590">
    <property type="component" value="Unassembled WGS sequence"/>
</dbReference>
<dbReference type="RefSeq" id="WP_111349797.1">
    <property type="nucleotide sequence ID" value="NZ_JAIWKD010000006.1"/>
</dbReference>
<reference evidence="7 8" key="1">
    <citation type="submission" date="2018-05" db="EMBL/GenBank/DDBJ databases">
        <title>Acuticoccus sediminis sp. nov., isolated from deep-sea sediment of Indian Ocean.</title>
        <authorList>
            <person name="Liu X."/>
            <person name="Lai Q."/>
            <person name="Du Y."/>
            <person name="Sun F."/>
            <person name="Zhang X."/>
            <person name="Wang S."/>
            <person name="Shao Z."/>
        </authorList>
    </citation>
    <scope>NUCLEOTIDE SEQUENCE [LARGE SCALE GENOMIC DNA]</scope>
    <source>
        <strain evidence="7 8">PTG4-2</strain>
    </source>
</reference>
<gene>
    <name evidence="7" type="ORF">DLJ53_23695</name>
</gene>
<evidence type="ECO:0000256" key="4">
    <source>
        <dbReference type="ARBA" id="ARBA00023136"/>
    </source>
</evidence>
<keyword evidence="8" id="KW-1185">Reference proteome</keyword>
<evidence type="ECO:0000313" key="8">
    <source>
        <dbReference type="Proteomes" id="UP000249590"/>
    </source>
</evidence>
<dbReference type="AlphaFoldDB" id="A0A8B2NNR2"/>
<evidence type="ECO:0000256" key="1">
    <source>
        <dbReference type="ARBA" id="ARBA00004141"/>
    </source>
</evidence>
<dbReference type="EMBL" id="QHHQ01000005">
    <property type="protein sequence ID" value="RAH99517.1"/>
    <property type="molecule type" value="Genomic_DNA"/>
</dbReference>
<name>A0A8B2NNR2_9HYPH</name>
<evidence type="ECO:0000256" key="3">
    <source>
        <dbReference type="ARBA" id="ARBA00022989"/>
    </source>
</evidence>
<evidence type="ECO:0000256" key="2">
    <source>
        <dbReference type="ARBA" id="ARBA00022692"/>
    </source>
</evidence>
<protein>
    <submittedName>
        <fullName evidence="7">NnrU family protein</fullName>
    </submittedName>
</protein>
<keyword evidence="3 5" id="KW-1133">Transmembrane helix</keyword>
<feature type="transmembrane region" description="Helical" evidence="5">
    <location>
        <begin position="165"/>
        <end position="186"/>
    </location>
</feature>
<evidence type="ECO:0000259" key="6">
    <source>
        <dbReference type="Pfam" id="PF07298"/>
    </source>
</evidence>
<feature type="transmembrane region" description="Helical" evidence="5">
    <location>
        <begin position="72"/>
        <end position="93"/>
    </location>
</feature>
<comment type="subcellular location">
    <subcellularLocation>
        <location evidence="1">Membrane</location>
        <topology evidence="1">Multi-pass membrane protein</topology>
    </subcellularLocation>
</comment>
<keyword evidence="4 5" id="KW-0472">Membrane</keyword>
<evidence type="ECO:0000313" key="7">
    <source>
        <dbReference type="EMBL" id="RAH99517.1"/>
    </source>
</evidence>
<dbReference type="GO" id="GO:0016020">
    <property type="term" value="C:membrane"/>
    <property type="evidence" value="ECO:0007669"/>
    <property type="project" value="UniProtKB-SubCell"/>
</dbReference>
<sequence>MVLMLVGLVLFLGAHSLKIVPSAGAPLRQALGETAYKISYSIVSLIGLILLARGYSAWWAEGPPILYVPPAGMSHLALLLMLLAFIVLPAAYLPGHIRKTLKHPMLVAVKTWAVAHLLVNGDLPSVILFGAFLAWAVLDRISLKKRERAGLYTPPVFTPRWQADVTAVVIGLVVYGLFVWKLHLWLIGVSPLAMASAV</sequence>